<name>A0A517MW88_9BACT</name>
<feature type="domain" description="Integrase catalytic" evidence="2">
    <location>
        <begin position="89"/>
        <end position="250"/>
    </location>
</feature>
<dbReference type="PANTHER" id="PTHR47515">
    <property type="entry name" value="LOW CALCIUM RESPONSE LOCUS PROTEIN T"/>
    <property type="match status" value="1"/>
</dbReference>
<dbReference type="Pfam" id="PF13683">
    <property type="entry name" value="rve_3"/>
    <property type="match status" value="1"/>
</dbReference>
<dbReference type="InterPro" id="IPR048020">
    <property type="entry name" value="Transpos_IS3"/>
</dbReference>
<evidence type="ECO:0000313" key="3">
    <source>
        <dbReference type="EMBL" id="QDS99144.1"/>
    </source>
</evidence>
<accession>A0A517MW88</accession>
<dbReference type="AlphaFoldDB" id="A0A517MW88"/>
<dbReference type="InterPro" id="IPR012337">
    <property type="entry name" value="RNaseH-like_sf"/>
</dbReference>
<dbReference type="InterPro" id="IPR025948">
    <property type="entry name" value="HTH-like_dom"/>
</dbReference>
<dbReference type="GO" id="GO:0003676">
    <property type="term" value="F:nucleic acid binding"/>
    <property type="evidence" value="ECO:0007669"/>
    <property type="project" value="InterPro"/>
</dbReference>
<reference evidence="3 4" key="1">
    <citation type="submission" date="2019-02" db="EMBL/GenBank/DDBJ databases">
        <title>Deep-cultivation of Planctomycetes and their phenomic and genomic characterization uncovers novel biology.</title>
        <authorList>
            <person name="Wiegand S."/>
            <person name="Jogler M."/>
            <person name="Boedeker C."/>
            <person name="Pinto D."/>
            <person name="Vollmers J."/>
            <person name="Rivas-Marin E."/>
            <person name="Kohn T."/>
            <person name="Peeters S.H."/>
            <person name="Heuer A."/>
            <person name="Rast P."/>
            <person name="Oberbeckmann S."/>
            <person name="Bunk B."/>
            <person name="Jeske O."/>
            <person name="Meyerdierks A."/>
            <person name="Storesund J.E."/>
            <person name="Kallscheuer N."/>
            <person name="Luecker S."/>
            <person name="Lage O.M."/>
            <person name="Pohl T."/>
            <person name="Merkel B.J."/>
            <person name="Hornburger P."/>
            <person name="Mueller R.-W."/>
            <person name="Bruemmer F."/>
            <person name="Labrenz M."/>
            <person name="Spormann A.M."/>
            <person name="Op den Camp H."/>
            <person name="Overmann J."/>
            <person name="Amann R."/>
            <person name="Jetten M.S.M."/>
            <person name="Mascher T."/>
            <person name="Medema M.H."/>
            <person name="Devos D.P."/>
            <person name="Kaster A.-K."/>
            <person name="Ovreas L."/>
            <person name="Rohde M."/>
            <person name="Galperin M.Y."/>
            <person name="Jogler C."/>
        </authorList>
    </citation>
    <scope>NUCLEOTIDE SEQUENCE [LARGE SCALE GENOMIC DNA]</scope>
    <source>
        <strain evidence="3 4">HG15A2</strain>
    </source>
</reference>
<evidence type="ECO:0000259" key="2">
    <source>
        <dbReference type="PROSITE" id="PS50994"/>
    </source>
</evidence>
<dbReference type="KEGG" id="amob:HG15A2_24360"/>
<evidence type="ECO:0000313" key="4">
    <source>
        <dbReference type="Proteomes" id="UP000319852"/>
    </source>
</evidence>
<dbReference type="PANTHER" id="PTHR47515:SF1">
    <property type="entry name" value="BLR2054 PROTEIN"/>
    <property type="match status" value="1"/>
</dbReference>
<feature type="region of interest" description="Disordered" evidence="1">
    <location>
        <begin position="235"/>
        <end position="254"/>
    </location>
</feature>
<dbReference type="NCBIfam" id="NF033516">
    <property type="entry name" value="transpos_IS3"/>
    <property type="match status" value="1"/>
</dbReference>
<dbReference type="Gene3D" id="3.30.420.10">
    <property type="entry name" value="Ribonuclease H-like superfamily/Ribonuclease H"/>
    <property type="match status" value="1"/>
</dbReference>
<keyword evidence="4" id="KW-1185">Reference proteome</keyword>
<dbReference type="GO" id="GO:0015074">
    <property type="term" value="P:DNA integration"/>
    <property type="evidence" value="ECO:0007669"/>
    <property type="project" value="InterPro"/>
</dbReference>
<dbReference type="Proteomes" id="UP000319852">
    <property type="component" value="Chromosome"/>
</dbReference>
<protein>
    <submittedName>
        <fullName evidence="3">IS2 transposase TnpB</fullName>
    </submittedName>
</protein>
<gene>
    <name evidence="3" type="ORF">HG15A2_24360</name>
</gene>
<dbReference type="InterPro" id="IPR036397">
    <property type="entry name" value="RNaseH_sf"/>
</dbReference>
<dbReference type="SUPFAM" id="SSF53098">
    <property type="entry name" value="Ribonuclease H-like"/>
    <property type="match status" value="1"/>
</dbReference>
<dbReference type="InterPro" id="IPR001584">
    <property type="entry name" value="Integrase_cat-core"/>
</dbReference>
<sequence>MVDQPRSSQRYAAKPREDEQKLVKRMLELVRENCRYGYRRIAALLRQEGWQVNIKRVYRLWRQEGLKVPQKKRKRRRLGVKENGCYHRRAEHKNHVLAWDFIFDRTTSGSTLKCLSIVDEYTRECLALKIDRSITSEDVLDTLAELFAMRGVPRHIRSDNGPEFIANAVQRWLKQLEIETLYVAPGSPWQNGYAESFHSRVRDEFFAIEEFENLGEARKLAAAWKENYNHRRPHSSLGYVAPAERSPSPYSHKL</sequence>
<organism evidence="3 4">
    <name type="scientific">Adhaeretor mobilis</name>
    <dbReference type="NCBI Taxonomy" id="1930276"/>
    <lineage>
        <taxon>Bacteria</taxon>
        <taxon>Pseudomonadati</taxon>
        <taxon>Planctomycetota</taxon>
        <taxon>Planctomycetia</taxon>
        <taxon>Pirellulales</taxon>
        <taxon>Lacipirellulaceae</taxon>
        <taxon>Adhaeretor</taxon>
    </lineage>
</organism>
<dbReference type="PROSITE" id="PS50994">
    <property type="entry name" value="INTEGRASE"/>
    <property type="match status" value="1"/>
</dbReference>
<dbReference type="EMBL" id="CP036263">
    <property type="protein sequence ID" value="QDS99144.1"/>
    <property type="molecule type" value="Genomic_DNA"/>
</dbReference>
<dbReference type="Pfam" id="PF13276">
    <property type="entry name" value="HTH_21"/>
    <property type="match status" value="1"/>
</dbReference>
<proteinExistence type="predicted"/>
<evidence type="ECO:0000256" key="1">
    <source>
        <dbReference type="SAM" id="MobiDB-lite"/>
    </source>
</evidence>